<accession>A0ABN7WHX5</accession>
<feature type="non-terminal residue" evidence="1">
    <location>
        <position position="82"/>
    </location>
</feature>
<sequence length="82" mass="8713">THVPGQFAYNSVEHSMSTLSGKLAGIVLPIDHFGSHLNSSGIINDTELANKNFHYASEKAEEAAALLAKNEGFLLSATKGQD</sequence>
<gene>
    <name evidence="1" type="ORF">GMARGA_LOCUS31253</name>
</gene>
<keyword evidence="2" id="KW-1185">Reference proteome</keyword>
<organism evidence="1 2">
    <name type="scientific">Gigaspora margarita</name>
    <dbReference type="NCBI Taxonomy" id="4874"/>
    <lineage>
        <taxon>Eukaryota</taxon>
        <taxon>Fungi</taxon>
        <taxon>Fungi incertae sedis</taxon>
        <taxon>Mucoromycota</taxon>
        <taxon>Glomeromycotina</taxon>
        <taxon>Glomeromycetes</taxon>
        <taxon>Diversisporales</taxon>
        <taxon>Gigasporaceae</taxon>
        <taxon>Gigaspora</taxon>
    </lineage>
</organism>
<name>A0ABN7WHX5_GIGMA</name>
<protein>
    <submittedName>
        <fullName evidence="1">29541_t:CDS:1</fullName>
    </submittedName>
</protein>
<comment type="caution">
    <text evidence="1">The sequence shown here is derived from an EMBL/GenBank/DDBJ whole genome shotgun (WGS) entry which is preliminary data.</text>
</comment>
<feature type="non-terminal residue" evidence="1">
    <location>
        <position position="1"/>
    </location>
</feature>
<evidence type="ECO:0000313" key="2">
    <source>
        <dbReference type="Proteomes" id="UP000789901"/>
    </source>
</evidence>
<dbReference type="Proteomes" id="UP000789901">
    <property type="component" value="Unassembled WGS sequence"/>
</dbReference>
<evidence type="ECO:0000313" key="1">
    <source>
        <dbReference type="EMBL" id="CAG8832845.1"/>
    </source>
</evidence>
<dbReference type="EMBL" id="CAJVQB010046192">
    <property type="protein sequence ID" value="CAG8832845.1"/>
    <property type="molecule type" value="Genomic_DNA"/>
</dbReference>
<proteinExistence type="predicted"/>
<dbReference type="PANTHER" id="PTHR46954:SF1">
    <property type="entry name" value="C2H2-TYPE DOMAIN-CONTAINING PROTEIN"/>
    <property type="match status" value="1"/>
</dbReference>
<reference evidence="1 2" key="1">
    <citation type="submission" date="2021-06" db="EMBL/GenBank/DDBJ databases">
        <authorList>
            <person name="Kallberg Y."/>
            <person name="Tangrot J."/>
            <person name="Rosling A."/>
        </authorList>
    </citation>
    <scope>NUCLEOTIDE SEQUENCE [LARGE SCALE GENOMIC DNA]</scope>
    <source>
        <strain evidence="1 2">120-4 pot B 10/14</strain>
    </source>
</reference>
<dbReference type="PANTHER" id="PTHR46954">
    <property type="entry name" value="C2H2-TYPE DOMAIN-CONTAINING PROTEIN"/>
    <property type="match status" value="1"/>
</dbReference>